<proteinExistence type="predicted"/>
<name>A0A0A9A9X9_ARUDO</name>
<dbReference type="EMBL" id="GBRH01252095">
    <property type="protein sequence ID" value="JAD45800.1"/>
    <property type="molecule type" value="Transcribed_RNA"/>
</dbReference>
<protein>
    <submittedName>
        <fullName evidence="1">Uncharacterized protein</fullName>
    </submittedName>
</protein>
<organism evidence="1">
    <name type="scientific">Arundo donax</name>
    <name type="common">Giant reed</name>
    <name type="synonym">Donax arundinaceus</name>
    <dbReference type="NCBI Taxonomy" id="35708"/>
    <lineage>
        <taxon>Eukaryota</taxon>
        <taxon>Viridiplantae</taxon>
        <taxon>Streptophyta</taxon>
        <taxon>Embryophyta</taxon>
        <taxon>Tracheophyta</taxon>
        <taxon>Spermatophyta</taxon>
        <taxon>Magnoliopsida</taxon>
        <taxon>Liliopsida</taxon>
        <taxon>Poales</taxon>
        <taxon>Poaceae</taxon>
        <taxon>PACMAD clade</taxon>
        <taxon>Arundinoideae</taxon>
        <taxon>Arundineae</taxon>
        <taxon>Arundo</taxon>
    </lineage>
</organism>
<sequence>MWQKTAMTPTITAVARHPSSASYPLCI</sequence>
<accession>A0A0A9A9X9</accession>
<evidence type="ECO:0000313" key="1">
    <source>
        <dbReference type="EMBL" id="JAD45800.1"/>
    </source>
</evidence>
<dbReference type="AlphaFoldDB" id="A0A0A9A9X9"/>
<reference evidence="1" key="1">
    <citation type="submission" date="2014-09" db="EMBL/GenBank/DDBJ databases">
        <authorList>
            <person name="Magalhaes I.L.F."/>
            <person name="Oliveira U."/>
            <person name="Santos F.R."/>
            <person name="Vidigal T.H.D.A."/>
            <person name="Brescovit A.D."/>
            <person name="Santos A.J."/>
        </authorList>
    </citation>
    <scope>NUCLEOTIDE SEQUENCE</scope>
    <source>
        <tissue evidence="1">Shoot tissue taken approximately 20 cm above the soil surface</tissue>
    </source>
</reference>
<reference evidence="1" key="2">
    <citation type="journal article" date="2015" name="Data Brief">
        <title>Shoot transcriptome of the giant reed, Arundo donax.</title>
        <authorList>
            <person name="Barrero R.A."/>
            <person name="Guerrero F.D."/>
            <person name="Moolhuijzen P."/>
            <person name="Goolsby J.A."/>
            <person name="Tidwell J."/>
            <person name="Bellgard S.E."/>
            <person name="Bellgard M.I."/>
        </authorList>
    </citation>
    <scope>NUCLEOTIDE SEQUENCE</scope>
    <source>
        <tissue evidence="1">Shoot tissue taken approximately 20 cm above the soil surface</tissue>
    </source>
</reference>